<evidence type="ECO:0000259" key="17">
    <source>
        <dbReference type="PROSITE" id="PS50110"/>
    </source>
</evidence>
<keyword evidence="6 15" id="KW-0812">Transmembrane</keyword>
<name>A0A517Y693_9BACT</name>
<dbReference type="InterPro" id="IPR003661">
    <property type="entry name" value="HisK_dim/P_dom"/>
</dbReference>
<evidence type="ECO:0000259" key="16">
    <source>
        <dbReference type="PROSITE" id="PS50109"/>
    </source>
</evidence>
<keyword evidence="20" id="KW-1185">Reference proteome</keyword>
<dbReference type="SUPFAM" id="SSF47226">
    <property type="entry name" value="Histidine-containing phosphotransfer domain, HPT domain"/>
    <property type="match status" value="1"/>
</dbReference>
<dbReference type="GO" id="GO:0005524">
    <property type="term" value="F:ATP binding"/>
    <property type="evidence" value="ECO:0007669"/>
    <property type="project" value="UniProtKB-KW"/>
</dbReference>
<dbReference type="InterPro" id="IPR011006">
    <property type="entry name" value="CheY-like_superfamily"/>
</dbReference>
<dbReference type="SMART" id="SM00448">
    <property type="entry name" value="REC"/>
    <property type="match status" value="1"/>
</dbReference>
<dbReference type="CDD" id="cd00082">
    <property type="entry name" value="HisKA"/>
    <property type="match status" value="1"/>
</dbReference>
<keyword evidence="9 15" id="KW-1133">Transmembrane helix</keyword>
<evidence type="ECO:0000256" key="2">
    <source>
        <dbReference type="ARBA" id="ARBA00004651"/>
    </source>
</evidence>
<keyword evidence="10" id="KW-0902">Two-component regulatory system</keyword>
<sequence>MSAAPPLDRGTARLTWLYIVALSAVALLSISGQFLVQRALRQQTSDSTIVNIAGRQRMLSQKLTKEALASKQASTPTERARWHQAMRGTLQLWQQSHQGLQQGDPELHLPAGSNSPVIAAQFARLQPIFDDMVTAAESLLKTSEPAQQTQPLNRLLQREPEFLAAMDAVVFQFDREARARVTRLQRIEWFLLGSTILVLACEGWLVFRPAVEQIRRAGRELFESRRQLQIAKEAAESANEQKTRFLANISHELRNPLHAILGNAELALSMVQSRDQQQFIETIVDSGNSLRALVDELLDLACLQEGKLRVHPAPFDLRALAERCLAMLRPTADRQQLQLTAELPASPLVVLGDSLRVQQIMLNLLGNALKFTRQGSVRLCITQSDDRSAVRIEVSDTGPGIPPELQQTIFDAFTQGDTRSDREHAGVGLGLAICQGLIELMNGRIRCESELGVGSRFIVDLPLAAVTLSAPVAKVEAIKETSSVARRILVAEDDPVNRKLIADFLRTLGHDTRIAADGHEALALHQAAPFDLGLLDWNMPQLDGLELARRIRQRERGEHLPRVPLIAISAAGIVADNQQAQEAGIDLVLSKPVGLDQLRAVLESFLHIPSLDSTDVPATSAPALDDRWSQPLARMQGKRELFRDVARTFLDQLPAQIRKLTDEADRHDFRELARTAHLLCGQLATFDATDLIAAAEQLEAAADAHDASRCRDLATQIAGGTAELQHSLQQAIAQL</sequence>
<reference evidence="19 20" key="1">
    <citation type="submission" date="2019-02" db="EMBL/GenBank/DDBJ databases">
        <title>Deep-cultivation of Planctomycetes and their phenomic and genomic characterization uncovers novel biology.</title>
        <authorList>
            <person name="Wiegand S."/>
            <person name="Jogler M."/>
            <person name="Boedeker C."/>
            <person name="Pinto D."/>
            <person name="Vollmers J."/>
            <person name="Rivas-Marin E."/>
            <person name="Kohn T."/>
            <person name="Peeters S.H."/>
            <person name="Heuer A."/>
            <person name="Rast P."/>
            <person name="Oberbeckmann S."/>
            <person name="Bunk B."/>
            <person name="Jeske O."/>
            <person name="Meyerdierks A."/>
            <person name="Storesund J.E."/>
            <person name="Kallscheuer N."/>
            <person name="Luecker S."/>
            <person name="Lage O.M."/>
            <person name="Pohl T."/>
            <person name="Merkel B.J."/>
            <person name="Hornburger P."/>
            <person name="Mueller R.-W."/>
            <person name="Bruemmer F."/>
            <person name="Labrenz M."/>
            <person name="Spormann A.M."/>
            <person name="Op den Camp H."/>
            <person name="Overmann J."/>
            <person name="Amann R."/>
            <person name="Jetten M.S.M."/>
            <person name="Mascher T."/>
            <person name="Medema M.H."/>
            <person name="Devos D.P."/>
            <person name="Kaster A.-K."/>
            <person name="Ovreas L."/>
            <person name="Rohde M."/>
            <person name="Galperin M.Y."/>
            <person name="Jogler C."/>
        </authorList>
    </citation>
    <scope>NUCLEOTIDE SEQUENCE [LARGE SCALE GENOMIC DNA]</scope>
    <source>
        <strain evidence="19 20">ETA_A8</strain>
    </source>
</reference>
<dbReference type="Pfam" id="PF01627">
    <property type="entry name" value="Hpt"/>
    <property type="match status" value="1"/>
</dbReference>
<evidence type="ECO:0000256" key="12">
    <source>
        <dbReference type="PROSITE-ProRule" id="PRU00110"/>
    </source>
</evidence>
<evidence type="ECO:0000313" key="20">
    <source>
        <dbReference type="Proteomes" id="UP000315017"/>
    </source>
</evidence>
<keyword evidence="19" id="KW-0808">Transferase</keyword>
<evidence type="ECO:0000256" key="10">
    <source>
        <dbReference type="ARBA" id="ARBA00023012"/>
    </source>
</evidence>
<keyword evidence="7" id="KW-0547">Nucleotide-binding</keyword>
<feature type="transmembrane region" description="Helical" evidence="15">
    <location>
        <begin position="189"/>
        <end position="207"/>
    </location>
</feature>
<dbReference type="EMBL" id="CP036274">
    <property type="protein sequence ID" value="QDU25751.1"/>
    <property type="molecule type" value="Genomic_DNA"/>
</dbReference>
<feature type="domain" description="HPt" evidence="18">
    <location>
        <begin position="638"/>
        <end position="735"/>
    </location>
</feature>
<dbReference type="OrthoDB" id="7568856at2"/>
<keyword evidence="11 15" id="KW-0472">Membrane</keyword>
<dbReference type="PROSITE" id="PS50110">
    <property type="entry name" value="RESPONSE_REGULATORY"/>
    <property type="match status" value="1"/>
</dbReference>
<keyword evidence="5 13" id="KW-0597">Phosphoprotein</keyword>
<dbReference type="PRINTS" id="PR00344">
    <property type="entry name" value="BCTRLSENSOR"/>
</dbReference>
<evidence type="ECO:0000256" key="13">
    <source>
        <dbReference type="PROSITE-ProRule" id="PRU00169"/>
    </source>
</evidence>
<evidence type="ECO:0000256" key="7">
    <source>
        <dbReference type="ARBA" id="ARBA00022741"/>
    </source>
</evidence>
<dbReference type="EC" id="2.7.13.3" evidence="3"/>
<dbReference type="InterPro" id="IPR036890">
    <property type="entry name" value="HATPase_C_sf"/>
</dbReference>
<dbReference type="GO" id="GO:0005886">
    <property type="term" value="C:plasma membrane"/>
    <property type="evidence" value="ECO:0007669"/>
    <property type="project" value="UniProtKB-SubCell"/>
</dbReference>
<evidence type="ECO:0000256" key="1">
    <source>
        <dbReference type="ARBA" id="ARBA00000085"/>
    </source>
</evidence>
<feature type="coiled-coil region" evidence="14">
    <location>
        <begin position="221"/>
        <end position="248"/>
    </location>
</feature>
<dbReference type="Gene3D" id="1.10.287.130">
    <property type="match status" value="1"/>
</dbReference>
<dbReference type="InterPro" id="IPR036097">
    <property type="entry name" value="HisK_dim/P_sf"/>
</dbReference>
<dbReference type="Gene3D" id="1.20.120.160">
    <property type="entry name" value="HPT domain"/>
    <property type="match status" value="1"/>
</dbReference>
<dbReference type="SMART" id="SM00387">
    <property type="entry name" value="HATPase_c"/>
    <property type="match status" value="1"/>
</dbReference>
<dbReference type="SMART" id="SM00388">
    <property type="entry name" value="HisKA"/>
    <property type="match status" value="1"/>
</dbReference>
<dbReference type="SMART" id="SM00073">
    <property type="entry name" value="HPT"/>
    <property type="match status" value="1"/>
</dbReference>
<dbReference type="PANTHER" id="PTHR45339">
    <property type="entry name" value="HYBRID SIGNAL TRANSDUCTION HISTIDINE KINASE J"/>
    <property type="match status" value="1"/>
</dbReference>
<comment type="catalytic activity">
    <reaction evidence="1">
        <text>ATP + protein L-histidine = ADP + protein N-phospho-L-histidine.</text>
        <dbReference type="EC" id="2.7.13.3"/>
    </reaction>
</comment>
<feature type="modified residue" description="Phosphohistidine" evidence="12">
    <location>
        <position position="677"/>
    </location>
</feature>
<dbReference type="Pfam" id="PF02518">
    <property type="entry name" value="HATPase_c"/>
    <property type="match status" value="1"/>
</dbReference>
<dbReference type="CDD" id="cd16922">
    <property type="entry name" value="HATPase_EvgS-ArcB-TorS-like"/>
    <property type="match status" value="1"/>
</dbReference>
<evidence type="ECO:0000256" key="11">
    <source>
        <dbReference type="ARBA" id="ARBA00023136"/>
    </source>
</evidence>
<dbReference type="SUPFAM" id="SSF55874">
    <property type="entry name" value="ATPase domain of HSP90 chaperone/DNA topoisomerase II/histidine kinase"/>
    <property type="match status" value="1"/>
</dbReference>
<dbReference type="InterPro" id="IPR005467">
    <property type="entry name" value="His_kinase_dom"/>
</dbReference>
<dbReference type="Pfam" id="PF00072">
    <property type="entry name" value="Response_reg"/>
    <property type="match status" value="1"/>
</dbReference>
<keyword evidence="19" id="KW-0418">Kinase</keyword>
<dbReference type="Proteomes" id="UP000315017">
    <property type="component" value="Chromosome"/>
</dbReference>
<dbReference type="InterPro" id="IPR008207">
    <property type="entry name" value="Sig_transdc_His_kin_Hpt_dom"/>
</dbReference>
<comment type="subcellular location">
    <subcellularLocation>
        <location evidence="2">Cell membrane</location>
        <topology evidence="2">Multi-pass membrane protein</topology>
    </subcellularLocation>
</comment>
<dbReference type="Pfam" id="PF00512">
    <property type="entry name" value="HisKA"/>
    <property type="match status" value="1"/>
</dbReference>
<protein>
    <recommendedName>
        <fullName evidence="3">histidine kinase</fullName>
        <ecNumber evidence="3">2.7.13.3</ecNumber>
    </recommendedName>
</protein>
<dbReference type="Gene3D" id="3.30.565.10">
    <property type="entry name" value="Histidine kinase-like ATPase, C-terminal domain"/>
    <property type="match status" value="1"/>
</dbReference>
<keyword evidence="4" id="KW-1003">Cell membrane</keyword>
<dbReference type="InterPro" id="IPR004358">
    <property type="entry name" value="Sig_transdc_His_kin-like_C"/>
</dbReference>
<dbReference type="PROSITE" id="PS50109">
    <property type="entry name" value="HIS_KIN"/>
    <property type="match status" value="1"/>
</dbReference>
<evidence type="ECO:0000313" key="19">
    <source>
        <dbReference type="EMBL" id="QDU25751.1"/>
    </source>
</evidence>
<feature type="transmembrane region" description="Helical" evidence="15">
    <location>
        <begin position="15"/>
        <end position="36"/>
    </location>
</feature>
<dbReference type="Gene3D" id="3.40.50.2300">
    <property type="match status" value="1"/>
</dbReference>
<keyword evidence="8" id="KW-0067">ATP-binding</keyword>
<dbReference type="PANTHER" id="PTHR45339:SF1">
    <property type="entry name" value="HYBRID SIGNAL TRANSDUCTION HISTIDINE KINASE J"/>
    <property type="match status" value="1"/>
</dbReference>
<feature type="domain" description="Response regulatory" evidence="17">
    <location>
        <begin position="487"/>
        <end position="606"/>
    </location>
</feature>
<dbReference type="KEGG" id="aagg:ETAA8_08210"/>
<accession>A0A517Y693</accession>
<dbReference type="FunFam" id="3.30.565.10:FF:000010">
    <property type="entry name" value="Sensor histidine kinase RcsC"/>
    <property type="match status" value="1"/>
</dbReference>
<evidence type="ECO:0000256" key="3">
    <source>
        <dbReference type="ARBA" id="ARBA00012438"/>
    </source>
</evidence>
<dbReference type="Pfam" id="PF13675">
    <property type="entry name" value="PilJ"/>
    <property type="match status" value="1"/>
</dbReference>
<evidence type="ECO:0000256" key="4">
    <source>
        <dbReference type="ARBA" id="ARBA00022475"/>
    </source>
</evidence>
<evidence type="ECO:0000259" key="18">
    <source>
        <dbReference type="PROSITE" id="PS50894"/>
    </source>
</evidence>
<evidence type="ECO:0000256" key="6">
    <source>
        <dbReference type="ARBA" id="ARBA00022692"/>
    </source>
</evidence>
<dbReference type="InterPro" id="IPR001789">
    <property type="entry name" value="Sig_transdc_resp-reg_receiver"/>
</dbReference>
<dbReference type="AlphaFoldDB" id="A0A517Y693"/>
<proteinExistence type="predicted"/>
<feature type="modified residue" description="4-aspartylphosphate" evidence="13">
    <location>
        <position position="536"/>
    </location>
</feature>
<evidence type="ECO:0000256" key="14">
    <source>
        <dbReference type="SAM" id="Coils"/>
    </source>
</evidence>
<dbReference type="InterPro" id="IPR029095">
    <property type="entry name" value="NarX-like_N"/>
</dbReference>
<keyword evidence="14" id="KW-0175">Coiled coil</keyword>
<dbReference type="GO" id="GO:0000155">
    <property type="term" value="F:phosphorelay sensor kinase activity"/>
    <property type="evidence" value="ECO:0007669"/>
    <property type="project" value="InterPro"/>
</dbReference>
<dbReference type="SUPFAM" id="SSF52172">
    <property type="entry name" value="CheY-like"/>
    <property type="match status" value="1"/>
</dbReference>
<evidence type="ECO:0000256" key="8">
    <source>
        <dbReference type="ARBA" id="ARBA00022840"/>
    </source>
</evidence>
<dbReference type="CDD" id="cd17546">
    <property type="entry name" value="REC_hyHK_CKI1_RcsC-like"/>
    <property type="match status" value="1"/>
</dbReference>
<gene>
    <name evidence="19" type="primary">luxQ_1</name>
    <name evidence="19" type="ORF">ETAA8_08210</name>
</gene>
<organism evidence="19 20">
    <name type="scientific">Anatilimnocola aggregata</name>
    <dbReference type="NCBI Taxonomy" id="2528021"/>
    <lineage>
        <taxon>Bacteria</taxon>
        <taxon>Pseudomonadati</taxon>
        <taxon>Planctomycetota</taxon>
        <taxon>Planctomycetia</taxon>
        <taxon>Pirellulales</taxon>
        <taxon>Pirellulaceae</taxon>
        <taxon>Anatilimnocola</taxon>
    </lineage>
</organism>
<feature type="domain" description="Histidine kinase" evidence="16">
    <location>
        <begin position="248"/>
        <end position="465"/>
    </location>
</feature>
<dbReference type="InterPro" id="IPR036641">
    <property type="entry name" value="HPT_dom_sf"/>
</dbReference>
<dbReference type="PROSITE" id="PS50894">
    <property type="entry name" value="HPT"/>
    <property type="match status" value="1"/>
</dbReference>
<evidence type="ECO:0000256" key="15">
    <source>
        <dbReference type="SAM" id="Phobius"/>
    </source>
</evidence>
<evidence type="ECO:0000256" key="9">
    <source>
        <dbReference type="ARBA" id="ARBA00022989"/>
    </source>
</evidence>
<evidence type="ECO:0000256" key="5">
    <source>
        <dbReference type="ARBA" id="ARBA00022553"/>
    </source>
</evidence>
<dbReference type="InterPro" id="IPR003594">
    <property type="entry name" value="HATPase_dom"/>
</dbReference>
<dbReference type="SUPFAM" id="SSF47384">
    <property type="entry name" value="Homodimeric domain of signal transducing histidine kinase"/>
    <property type="match status" value="1"/>
</dbReference>
<dbReference type="RefSeq" id="WP_145085217.1">
    <property type="nucleotide sequence ID" value="NZ_CP036274.1"/>
</dbReference>